<dbReference type="InterPro" id="IPR000700">
    <property type="entry name" value="PAS-assoc_C"/>
</dbReference>
<evidence type="ECO:0000256" key="2">
    <source>
        <dbReference type="ARBA" id="ARBA00012438"/>
    </source>
</evidence>
<dbReference type="Proteomes" id="UP001595420">
    <property type="component" value="Unassembled WGS sequence"/>
</dbReference>
<dbReference type="InterPro" id="IPR000014">
    <property type="entry name" value="PAS"/>
</dbReference>
<feature type="compositionally biased region" description="Low complexity" evidence="5">
    <location>
        <begin position="16"/>
        <end position="25"/>
    </location>
</feature>
<evidence type="ECO:0000259" key="7">
    <source>
        <dbReference type="PROSITE" id="PS50110"/>
    </source>
</evidence>
<dbReference type="PROSITE" id="PS50112">
    <property type="entry name" value="PAS"/>
    <property type="match status" value="2"/>
</dbReference>
<accession>A0ABV7BUS6</accession>
<dbReference type="PROSITE" id="PS50109">
    <property type="entry name" value="HIS_KIN"/>
    <property type="match status" value="1"/>
</dbReference>
<dbReference type="PANTHER" id="PTHR43065">
    <property type="entry name" value="SENSOR HISTIDINE KINASE"/>
    <property type="match status" value="1"/>
</dbReference>
<keyword evidence="4" id="KW-0175">Coiled coil</keyword>
<reference evidence="11" key="1">
    <citation type="journal article" date="2019" name="Int. J. Syst. Evol. Microbiol.">
        <title>The Global Catalogue of Microorganisms (GCM) 10K type strain sequencing project: providing services to taxonomists for standard genome sequencing and annotation.</title>
        <authorList>
            <consortium name="The Broad Institute Genomics Platform"/>
            <consortium name="The Broad Institute Genome Sequencing Center for Infectious Disease"/>
            <person name="Wu L."/>
            <person name="Ma J."/>
        </authorList>
    </citation>
    <scope>NUCLEOTIDE SEQUENCE [LARGE SCALE GENOMIC DNA]</scope>
    <source>
        <strain evidence="11">CGMCC 1.16855</strain>
    </source>
</reference>
<evidence type="ECO:0000256" key="3">
    <source>
        <dbReference type="PROSITE-ProRule" id="PRU00169"/>
    </source>
</evidence>
<comment type="caution">
    <text evidence="10">The sequence shown here is derived from an EMBL/GenBank/DDBJ whole genome shotgun (WGS) entry which is preliminary data.</text>
</comment>
<evidence type="ECO:0000256" key="5">
    <source>
        <dbReference type="SAM" id="MobiDB-lite"/>
    </source>
</evidence>
<dbReference type="Pfam" id="PF00072">
    <property type="entry name" value="Response_reg"/>
    <property type="match status" value="1"/>
</dbReference>
<feature type="region of interest" description="Disordered" evidence="5">
    <location>
        <begin position="1"/>
        <end position="37"/>
    </location>
</feature>
<name>A0ABV7BUS6_9PROT</name>
<protein>
    <recommendedName>
        <fullName evidence="2">histidine kinase</fullName>
        <ecNumber evidence="2">2.7.13.3</ecNumber>
    </recommendedName>
</protein>
<dbReference type="SMART" id="SM00091">
    <property type="entry name" value="PAS"/>
    <property type="match status" value="2"/>
</dbReference>
<evidence type="ECO:0000259" key="8">
    <source>
        <dbReference type="PROSITE" id="PS50112"/>
    </source>
</evidence>
<dbReference type="InterPro" id="IPR003661">
    <property type="entry name" value="HisK_dim/P_dom"/>
</dbReference>
<dbReference type="Pfam" id="PF13426">
    <property type="entry name" value="PAS_9"/>
    <property type="match status" value="2"/>
</dbReference>
<keyword evidence="11" id="KW-1185">Reference proteome</keyword>
<dbReference type="InterPro" id="IPR001789">
    <property type="entry name" value="Sig_transdc_resp-reg_receiver"/>
</dbReference>
<evidence type="ECO:0000259" key="9">
    <source>
        <dbReference type="PROSITE" id="PS50113"/>
    </source>
</evidence>
<feature type="domain" description="PAS" evidence="8">
    <location>
        <begin position="42"/>
        <end position="79"/>
    </location>
</feature>
<dbReference type="CDD" id="cd00130">
    <property type="entry name" value="PAS"/>
    <property type="match status" value="2"/>
</dbReference>
<comment type="catalytic activity">
    <reaction evidence="1">
        <text>ATP + protein L-histidine = ADP + protein N-phospho-L-histidine.</text>
        <dbReference type="EC" id="2.7.13.3"/>
    </reaction>
</comment>
<dbReference type="EMBL" id="JBHRSB010000004">
    <property type="protein sequence ID" value="MFC3001352.1"/>
    <property type="molecule type" value="Genomic_DNA"/>
</dbReference>
<dbReference type="SMART" id="SM00388">
    <property type="entry name" value="HisKA"/>
    <property type="match status" value="1"/>
</dbReference>
<proteinExistence type="predicted"/>
<evidence type="ECO:0000313" key="10">
    <source>
        <dbReference type="EMBL" id="MFC3001352.1"/>
    </source>
</evidence>
<feature type="domain" description="Response regulatory" evidence="7">
    <location>
        <begin position="557"/>
        <end position="670"/>
    </location>
</feature>
<feature type="domain" description="Histidine kinase" evidence="6">
    <location>
        <begin position="315"/>
        <end position="536"/>
    </location>
</feature>
<keyword evidence="3" id="KW-0597">Phosphoprotein</keyword>
<feature type="domain" description="PAC" evidence="9">
    <location>
        <begin position="252"/>
        <end position="302"/>
    </location>
</feature>
<dbReference type="SMART" id="SM00448">
    <property type="entry name" value="REC"/>
    <property type="match status" value="1"/>
</dbReference>
<evidence type="ECO:0000313" key="11">
    <source>
        <dbReference type="Proteomes" id="UP001595420"/>
    </source>
</evidence>
<dbReference type="PROSITE" id="PS50110">
    <property type="entry name" value="RESPONSE_REGULATORY"/>
    <property type="match status" value="1"/>
</dbReference>
<evidence type="ECO:0000256" key="4">
    <source>
        <dbReference type="SAM" id="Coils"/>
    </source>
</evidence>
<dbReference type="PROSITE" id="PS50113">
    <property type="entry name" value="PAC"/>
    <property type="match status" value="1"/>
</dbReference>
<dbReference type="PANTHER" id="PTHR43065:SF49">
    <property type="entry name" value="HISTIDINE KINASE"/>
    <property type="match status" value="1"/>
</dbReference>
<gene>
    <name evidence="10" type="ORF">ACFOD3_15705</name>
</gene>
<dbReference type="Pfam" id="PF00512">
    <property type="entry name" value="HisKA"/>
    <property type="match status" value="1"/>
</dbReference>
<organism evidence="10 11">
    <name type="scientific">Falsiroseomonas tokyonensis</name>
    <dbReference type="NCBI Taxonomy" id="430521"/>
    <lineage>
        <taxon>Bacteria</taxon>
        <taxon>Pseudomonadati</taxon>
        <taxon>Pseudomonadota</taxon>
        <taxon>Alphaproteobacteria</taxon>
        <taxon>Acetobacterales</taxon>
        <taxon>Roseomonadaceae</taxon>
        <taxon>Falsiroseomonas</taxon>
    </lineage>
</organism>
<dbReference type="CDD" id="cd00082">
    <property type="entry name" value="HisKA"/>
    <property type="match status" value="1"/>
</dbReference>
<evidence type="ECO:0000256" key="1">
    <source>
        <dbReference type="ARBA" id="ARBA00000085"/>
    </source>
</evidence>
<feature type="coiled-coil region" evidence="4">
    <location>
        <begin position="136"/>
        <end position="170"/>
    </location>
</feature>
<dbReference type="RefSeq" id="WP_216837419.1">
    <property type="nucleotide sequence ID" value="NZ_JAFNJS010000004.1"/>
</dbReference>
<evidence type="ECO:0000259" key="6">
    <source>
        <dbReference type="PROSITE" id="PS50109"/>
    </source>
</evidence>
<feature type="modified residue" description="4-aspartylphosphate" evidence="3">
    <location>
        <position position="607"/>
    </location>
</feature>
<dbReference type="EC" id="2.7.13.3" evidence="2"/>
<dbReference type="Pfam" id="PF02518">
    <property type="entry name" value="HATPase_c"/>
    <property type="match status" value="1"/>
</dbReference>
<dbReference type="InterPro" id="IPR005467">
    <property type="entry name" value="His_kinase_dom"/>
</dbReference>
<dbReference type="InterPro" id="IPR003594">
    <property type="entry name" value="HATPase_dom"/>
</dbReference>
<dbReference type="SMART" id="SM00387">
    <property type="entry name" value="HATPase_c"/>
    <property type="match status" value="1"/>
</dbReference>
<feature type="domain" description="PAS" evidence="8">
    <location>
        <begin position="175"/>
        <end position="227"/>
    </location>
</feature>
<dbReference type="NCBIfam" id="TIGR00229">
    <property type="entry name" value="sensory_box"/>
    <property type="match status" value="2"/>
</dbReference>
<sequence>MASPDSLPRPRPDPGAGPWGDAPEGGTRGAAEGKGAPADCAIIPLSPEGRIRHWCANAARMLGHAPEAVLGRHIQLLYPPEALAEDLPGQELEAARREGCCAVQAPRRRHDGSCFLAASVLTAVPEGAAGPGFLLLLQDLTEREQLRQELQAAQAEVARRLAELDLLRRASRGAGEERFRQVVEAAPNAMVMVNAAGQIEMVNAQAERVFGYRREEMLGQPVDMLVPAAFRAQHPKLRQAFLAKPKSRPMGAGRDLHGLRKDGSEFPVEIGLNPIETEDGPMVLSAILDLSARVQLEALLRQAQKMEAVGRLTAGVAHDFNNLLQSMMGSLELLQDRVSDDPVADELVSGSIDAALRGARLTHHLLAFSRKQVLRPSHIEIAALLRKTVAMLERTLGPNIRILAAEEAGGLHAFADPAQLEACILNLAINARDAMPRGGSLTIRAFGTRIALEDATETLQPGDYAVLAVEDTGAGIGEDILDKIFEPFFTTKNVGEGSGLGLPMVLGYARQSGGDVRIASTPGHGTRVEVLLPRIAPGRAEEPAQVKGGAQPSGRGRVLLVDDAPAVLQTLGAFLSGAGYQVTRASNGDEALRLVREGARLDCVVTDYAMPGLSGVDLLLQVTELRPELPVLVVTGYPGLGTLGDLPPHIEILRKPFLRAELLRRVAKLVANPG</sequence>